<evidence type="ECO:0000313" key="1">
    <source>
        <dbReference type="EMBL" id="EBP5023700.1"/>
    </source>
</evidence>
<proteinExistence type="predicted"/>
<comment type="caution">
    <text evidence="1">The sequence shown here is derived from an EMBL/GenBank/DDBJ whole genome shotgun (WGS) entry which is preliminary data.</text>
</comment>
<name>A0A5U3JX16_SALER</name>
<organism evidence="1">
    <name type="scientific">Salmonella enterica</name>
    <name type="common">Salmonella choleraesuis</name>
    <dbReference type="NCBI Taxonomy" id="28901"/>
    <lineage>
        <taxon>Bacteria</taxon>
        <taxon>Pseudomonadati</taxon>
        <taxon>Pseudomonadota</taxon>
        <taxon>Gammaproteobacteria</taxon>
        <taxon>Enterobacterales</taxon>
        <taxon>Enterobacteriaceae</taxon>
        <taxon>Salmonella</taxon>
    </lineage>
</organism>
<dbReference type="EMBL" id="AAGLYN010000018">
    <property type="protein sequence ID" value="EBP5023700.1"/>
    <property type="molecule type" value="Genomic_DNA"/>
</dbReference>
<sequence>MDAEFQKQGLTDLTETDLQAVVTPGETLRLLPTLARLLPTLARLLHVLREKPEAFSLSAASYEEDTSSALKTLLVRTGFTIHQIREMRLHLIRWQLISQEEYDRE</sequence>
<gene>
    <name evidence="1" type="ORF">XP55_13510</name>
</gene>
<reference evidence="1" key="1">
    <citation type="submission" date="2018-07" db="EMBL/GenBank/DDBJ databases">
        <authorList>
            <consortium name="GenomeTrakr network: Whole genome sequencing for foodborne pathogen traceback"/>
        </authorList>
    </citation>
    <scope>NUCLEOTIDE SEQUENCE</scope>
    <source>
        <strain evidence="1">CFSAN030255</strain>
    </source>
</reference>
<dbReference type="AlphaFoldDB" id="A0A5U3JX16"/>
<protein>
    <submittedName>
        <fullName evidence="1">Cytoplasmic protein</fullName>
    </submittedName>
</protein>
<accession>A0A5U3JX16</accession>